<dbReference type="OrthoDB" id="2681072at2759"/>
<feature type="region of interest" description="Disordered" evidence="1">
    <location>
        <begin position="175"/>
        <end position="207"/>
    </location>
</feature>
<dbReference type="InParanoid" id="A0A0D0BG79"/>
<protein>
    <submittedName>
        <fullName evidence="2">Uncharacterized protein</fullName>
    </submittedName>
</protein>
<accession>A0A0D0BG79</accession>
<gene>
    <name evidence="2" type="ORF">CY34DRAFT_10591</name>
</gene>
<feature type="compositionally biased region" description="Polar residues" evidence="1">
    <location>
        <begin position="175"/>
        <end position="193"/>
    </location>
</feature>
<feature type="compositionally biased region" description="Basic and acidic residues" evidence="1">
    <location>
        <begin position="31"/>
        <end position="42"/>
    </location>
</feature>
<sequence length="391" mass="44010">MNKFKKMFQKSDNEQTASLKHSQSMPYLLDLEGRTRHYRPDSSRPVYRGKTPLQKSAIVHVEQAPGTLENHHGQTSQYRPTRANFDERPDLLAKFPHSPAPIEGLPRSGFRAISLNSNGIKPQVPVHNSSTSDRQVHPSVSCGNLLSKLPNSLEPIEGLPHNDFRAISLNSKSVRPQVSVHNSSSSGQQAYRTNSRRTHRHETAVGQASADVLQIPDDHTRRGRLAERIRTTSSNSHSYTPTPPVPTTHRPRPMILRSAHSSCVNLRRVPSHAAIPVPAAPDHRHPSRPQRDYRELLNEQDPNVLRRTINEYPVAPLCTERTPAQLRPIRFDMDDSRYFQKTFRESVEAAIAQGRPLDARAGGPYRRIIDVTDILGIVLETGRNRSRGGHR</sequence>
<evidence type="ECO:0000313" key="3">
    <source>
        <dbReference type="Proteomes" id="UP000054485"/>
    </source>
</evidence>
<name>A0A0D0BG79_9AGAM</name>
<feature type="region of interest" description="Disordered" evidence="1">
    <location>
        <begin position="233"/>
        <end position="252"/>
    </location>
</feature>
<proteinExistence type="predicted"/>
<dbReference type="EMBL" id="KN835178">
    <property type="protein sequence ID" value="KIK45097.1"/>
    <property type="molecule type" value="Genomic_DNA"/>
</dbReference>
<dbReference type="Proteomes" id="UP000054485">
    <property type="component" value="Unassembled WGS sequence"/>
</dbReference>
<reference evidence="3" key="2">
    <citation type="submission" date="2015-01" db="EMBL/GenBank/DDBJ databases">
        <title>Evolutionary Origins and Diversification of the Mycorrhizal Mutualists.</title>
        <authorList>
            <consortium name="DOE Joint Genome Institute"/>
            <consortium name="Mycorrhizal Genomics Consortium"/>
            <person name="Kohler A."/>
            <person name="Kuo A."/>
            <person name="Nagy L.G."/>
            <person name="Floudas D."/>
            <person name="Copeland A."/>
            <person name="Barry K.W."/>
            <person name="Cichocki N."/>
            <person name="Veneault-Fourrey C."/>
            <person name="LaButti K."/>
            <person name="Lindquist E.A."/>
            <person name="Lipzen A."/>
            <person name="Lundell T."/>
            <person name="Morin E."/>
            <person name="Murat C."/>
            <person name="Riley R."/>
            <person name="Ohm R."/>
            <person name="Sun H."/>
            <person name="Tunlid A."/>
            <person name="Henrissat B."/>
            <person name="Grigoriev I.V."/>
            <person name="Hibbett D.S."/>
            <person name="Martin F."/>
        </authorList>
    </citation>
    <scope>NUCLEOTIDE SEQUENCE [LARGE SCALE GENOMIC DNA]</scope>
    <source>
        <strain evidence="3">UH-Slu-Lm8-n1</strain>
    </source>
</reference>
<dbReference type="AlphaFoldDB" id="A0A0D0BG79"/>
<feature type="region of interest" description="Disordered" evidence="1">
    <location>
        <begin position="1"/>
        <end position="53"/>
    </location>
</feature>
<feature type="compositionally biased region" description="Polar residues" evidence="1">
    <location>
        <begin position="14"/>
        <end position="25"/>
    </location>
</feature>
<keyword evidence="3" id="KW-1185">Reference proteome</keyword>
<evidence type="ECO:0000313" key="2">
    <source>
        <dbReference type="EMBL" id="KIK45097.1"/>
    </source>
</evidence>
<reference evidence="2 3" key="1">
    <citation type="submission" date="2014-04" db="EMBL/GenBank/DDBJ databases">
        <authorList>
            <consortium name="DOE Joint Genome Institute"/>
            <person name="Kuo A."/>
            <person name="Ruytinx J."/>
            <person name="Rineau F."/>
            <person name="Colpaert J."/>
            <person name="Kohler A."/>
            <person name="Nagy L.G."/>
            <person name="Floudas D."/>
            <person name="Copeland A."/>
            <person name="Barry K.W."/>
            <person name="Cichocki N."/>
            <person name="Veneault-Fourrey C."/>
            <person name="LaButti K."/>
            <person name="Lindquist E.A."/>
            <person name="Lipzen A."/>
            <person name="Lundell T."/>
            <person name="Morin E."/>
            <person name="Murat C."/>
            <person name="Sun H."/>
            <person name="Tunlid A."/>
            <person name="Henrissat B."/>
            <person name="Grigoriev I.V."/>
            <person name="Hibbett D.S."/>
            <person name="Martin F."/>
            <person name="Nordberg H.P."/>
            <person name="Cantor M.N."/>
            <person name="Hua S.X."/>
        </authorList>
    </citation>
    <scope>NUCLEOTIDE SEQUENCE [LARGE SCALE GENOMIC DNA]</scope>
    <source>
        <strain evidence="2 3">UH-Slu-Lm8-n1</strain>
    </source>
</reference>
<dbReference type="HOGENOM" id="CLU_845130_0_0_1"/>
<evidence type="ECO:0000256" key="1">
    <source>
        <dbReference type="SAM" id="MobiDB-lite"/>
    </source>
</evidence>
<organism evidence="2 3">
    <name type="scientific">Suillus luteus UH-Slu-Lm8-n1</name>
    <dbReference type="NCBI Taxonomy" id="930992"/>
    <lineage>
        <taxon>Eukaryota</taxon>
        <taxon>Fungi</taxon>
        <taxon>Dikarya</taxon>
        <taxon>Basidiomycota</taxon>
        <taxon>Agaricomycotina</taxon>
        <taxon>Agaricomycetes</taxon>
        <taxon>Agaricomycetidae</taxon>
        <taxon>Boletales</taxon>
        <taxon>Suillineae</taxon>
        <taxon>Suillaceae</taxon>
        <taxon>Suillus</taxon>
    </lineage>
</organism>